<dbReference type="InterPro" id="IPR012340">
    <property type="entry name" value="NA-bd_OB-fold"/>
</dbReference>
<feature type="compositionally biased region" description="Low complexity" evidence="1">
    <location>
        <begin position="297"/>
        <end position="327"/>
    </location>
</feature>
<sequence>FLGRVSSYNNEQKVGFIQCDDIYHQTGKEVCVHGSVLESAKAGPGDSVVFFVFWKGDLPQAQRPMIRVAADCTSQGEMYALRGWFKGPAGPEKPFGFAQCAELKVLFNKDVYVGPQLAGTVQPGWVALNVLLRKDLKLGGVNAQATHIGSCDENWKPTPGDLSRTWAAPAWPGGGWAAGGKGYGAAAPPGAGAVMQAIATLGGGRELAQQVGNMMGGAPPAGSNVWILPGGGGVKRAAGEAAGESSVHVPQVVPPPSKAAKVSEEPATCSAAEDPASACPGADWTPEEVEDPPGVSPQAAEGPAGAGTADGAPGLAGADEAPAAQQA</sequence>
<feature type="non-terminal residue" evidence="2">
    <location>
        <position position="1"/>
    </location>
</feature>
<reference evidence="2" key="1">
    <citation type="submission" date="2023-10" db="EMBL/GenBank/DDBJ databases">
        <authorList>
            <person name="Chen Y."/>
            <person name="Shah S."/>
            <person name="Dougan E. K."/>
            <person name="Thang M."/>
            <person name="Chan C."/>
        </authorList>
    </citation>
    <scope>NUCLEOTIDE SEQUENCE [LARGE SCALE GENOMIC DNA]</scope>
</reference>
<organism evidence="2 3">
    <name type="scientific">Prorocentrum cordatum</name>
    <dbReference type="NCBI Taxonomy" id="2364126"/>
    <lineage>
        <taxon>Eukaryota</taxon>
        <taxon>Sar</taxon>
        <taxon>Alveolata</taxon>
        <taxon>Dinophyceae</taxon>
        <taxon>Prorocentrales</taxon>
        <taxon>Prorocentraceae</taxon>
        <taxon>Prorocentrum</taxon>
    </lineage>
</organism>
<feature type="region of interest" description="Disordered" evidence="1">
    <location>
        <begin position="237"/>
        <end position="327"/>
    </location>
</feature>
<name>A0ABN9VE99_9DINO</name>
<proteinExistence type="predicted"/>
<evidence type="ECO:0000256" key="1">
    <source>
        <dbReference type="SAM" id="MobiDB-lite"/>
    </source>
</evidence>
<dbReference type="Gene3D" id="2.40.50.140">
    <property type="entry name" value="Nucleic acid-binding proteins"/>
    <property type="match status" value="1"/>
</dbReference>
<evidence type="ECO:0000313" key="3">
    <source>
        <dbReference type="Proteomes" id="UP001189429"/>
    </source>
</evidence>
<gene>
    <name evidence="2" type="ORF">PCOR1329_LOCUS56110</name>
</gene>
<protein>
    <submittedName>
        <fullName evidence="2">Uncharacterized protein</fullName>
    </submittedName>
</protein>
<dbReference type="Proteomes" id="UP001189429">
    <property type="component" value="Unassembled WGS sequence"/>
</dbReference>
<keyword evidence="3" id="KW-1185">Reference proteome</keyword>
<accession>A0ABN9VE99</accession>
<evidence type="ECO:0000313" key="2">
    <source>
        <dbReference type="EMBL" id="CAK0869873.1"/>
    </source>
</evidence>
<dbReference type="EMBL" id="CAUYUJ010016896">
    <property type="protein sequence ID" value="CAK0869873.1"/>
    <property type="molecule type" value="Genomic_DNA"/>
</dbReference>
<comment type="caution">
    <text evidence="2">The sequence shown here is derived from an EMBL/GenBank/DDBJ whole genome shotgun (WGS) entry which is preliminary data.</text>
</comment>